<name>A0A0E0I892_ORYNI</name>
<organism evidence="2">
    <name type="scientific">Oryza nivara</name>
    <name type="common">Indian wild rice</name>
    <name type="synonym">Oryza sativa f. spontanea</name>
    <dbReference type="NCBI Taxonomy" id="4536"/>
    <lineage>
        <taxon>Eukaryota</taxon>
        <taxon>Viridiplantae</taxon>
        <taxon>Streptophyta</taxon>
        <taxon>Embryophyta</taxon>
        <taxon>Tracheophyta</taxon>
        <taxon>Spermatophyta</taxon>
        <taxon>Magnoliopsida</taxon>
        <taxon>Liliopsida</taxon>
        <taxon>Poales</taxon>
        <taxon>Poaceae</taxon>
        <taxon>BOP clade</taxon>
        <taxon>Oryzoideae</taxon>
        <taxon>Oryzeae</taxon>
        <taxon>Oryzinae</taxon>
        <taxon>Oryza</taxon>
    </lineage>
</organism>
<evidence type="ECO:0000313" key="3">
    <source>
        <dbReference type="Proteomes" id="UP000006591"/>
    </source>
</evidence>
<dbReference type="EnsemblPlants" id="ONIVA08G05800.1">
    <property type="protein sequence ID" value="ONIVA08G05800.1"/>
    <property type="gene ID" value="ONIVA08G05800"/>
</dbReference>
<sequence>MTMMMRREAGTAAGWRACAKRVKGGDQGEKGKGWWPALLAVACGGRSGTCKRWAGHLEYSELAESRSPQAKGSGKGEKGSGGGWPAEWGGGRLLGFWRVRLAVARARWCRRG</sequence>
<reference evidence="2" key="2">
    <citation type="submission" date="2018-04" db="EMBL/GenBank/DDBJ databases">
        <title>OnivRS2 (Oryza nivara Reference Sequence Version 2).</title>
        <authorList>
            <person name="Zhang J."/>
            <person name="Kudrna D."/>
            <person name="Lee S."/>
            <person name="Talag J."/>
            <person name="Rajasekar S."/>
            <person name="Welchert J."/>
            <person name="Hsing Y.-I."/>
            <person name="Wing R.A."/>
        </authorList>
    </citation>
    <scope>NUCLEOTIDE SEQUENCE [LARGE SCALE GENOMIC DNA]</scope>
    <source>
        <strain evidence="2">SL10</strain>
    </source>
</reference>
<evidence type="ECO:0000256" key="1">
    <source>
        <dbReference type="SAM" id="MobiDB-lite"/>
    </source>
</evidence>
<keyword evidence="3" id="KW-1185">Reference proteome</keyword>
<protein>
    <submittedName>
        <fullName evidence="2">Uncharacterized protein</fullName>
    </submittedName>
</protein>
<proteinExistence type="predicted"/>
<dbReference type="OMA" id="WAGHLEY"/>
<dbReference type="AlphaFoldDB" id="A0A0E0I892"/>
<feature type="region of interest" description="Disordered" evidence="1">
    <location>
        <begin position="63"/>
        <end position="84"/>
    </location>
</feature>
<dbReference type="Gramene" id="ONIVA08G05800.1">
    <property type="protein sequence ID" value="ONIVA08G05800.1"/>
    <property type="gene ID" value="ONIVA08G05800"/>
</dbReference>
<reference evidence="2" key="1">
    <citation type="submission" date="2015-04" db="UniProtKB">
        <authorList>
            <consortium name="EnsemblPlants"/>
        </authorList>
    </citation>
    <scope>IDENTIFICATION</scope>
    <source>
        <strain evidence="2">SL10</strain>
    </source>
</reference>
<accession>A0A0E0I892</accession>
<evidence type="ECO:0000313" key="2">
    <source>
        <dbReference type="EnsemblPlants" id="ONIVA08G05800.1"/>
    </source>
</evidence>
<dbReference type="HOGENOM" id="CLU_149609_0_0_1"/>
<dbReference type="Proteomes" id="UP000006591">
    <property type="component" value="Chromosome 8"/>
</dbReference>